<dbReference type="SMART" id="SM00448">
    <property type="entry name" value="REC"/>
    <property type="match status" value="1"/>
</dbReference>
<feature type="domain" description="Response regulatory" evidence="4">
    <location>
        <begin position="9"/>
        <end position="124"/>
    </location>
</feature>
<evidence type="ECO:0000313" key="5">
    <source>
        <dbReference type="EMBL" id="GEP61405.1"/>
    </source>
</evidence>
<name>A0A512NR39_9HYPH</name>
<dbReference type="SUPFAM" id="SSF52172">
    <property type="entry name" value="CheY-like"/>
    <property type="match status" value="1"/>
</dbReference>
<evidence type="ECO:0000256" key="2">
    <source>
        <dbReference type="ARBA" id="ARBA00023012"/>
    </source>
</evidence>
<keyword evidence="6" id="KW-1185">Reference proteome</keyword>
<proteinExistence type="predicted"/>
<organism evidence="5 6">
    <name type="scientific">Reyranella soli</name>
    <dbReference type="NCBI Taxonomy" id="1230389"/>
    <lineage>
        <taxon>Bacteria</taxon>
        <taxon>Pseudomonadati</taxon>
        <taxon>Pseudomonadota</taxon>
        <taxon>Alphaproteobacteria</taxon>
        <taxon>Hyphomicrobiales</taxon>
        <taxon>Reyranellaceae</taxon>
        <taxon>Reyranella</taxon>
    </lineage>
</organism>
<dbReference type="PANTHER" id="PTHR44591:SF14">
    <property type="entry name" value="PROTEIN PILG"/>
    <property type="match status" value="1"/>
</dbReference>
<dbReference type="PANTHER" id="PTHR44591">
    <property type="entry name" value="STRESS RESPONSE REGULATOR PROTEIN 1"/>
    <property type="match status" value="1"/>
</dbReference>
<evidence type="ECO:0000259" key="4">
    <source>
        <dbReference type="PROSITE" id="PS50110"/>
    </source>
</evidence>
<dbReference type="Pfam" id="PF00072">
    <property type="entry name" value="Response_reg"/>
    <property type="match status" value="1"/>
</dbReference>
<dbReference type="GO" id="GO:0000160">
    <property type="term" value="P:phosphorelay signal transduction system"/>
    <property type="evidence" value="ECO:0007669"/>
    <property type="project" value="UniProtKB-KW"/>
</dbReference>
<protein>
    <recommendedName>
        <fullName evidence="4">Response regulatory domain-containing protein</fullName>
    </recommendedName>
</protein>
<feature type="modified residue" description="4-aspartylphosphate" evidence="3">
    <location>
        <position position="59"/>
    </location>
</feature>
<evidence type="ECO:0000256" key="1">
    <source>
        <dbReference type="ARBA" id="ARBA00022553"/>
    </source>
</evidence>
<keyword evidence="1 3" id="KW-0597">Phosphoprotein</keyword>
<dbReference type="Gene3D" id="3.40.50.2300">
    <property type="match status" value="1"/>
</dbReference>
<dbReference type="InterPro" id="IPR050595">
    <property type="entry name" value="Bact_response_regulator"/>
</dbReference>
<dbReference type="Proteomes" id="UP000321058">
    <property type="component" value="Unassembled WGS sequence"/>
</dbReference>
<dbReference type="AlphaFoldDB" id="A0A512NR39"/>
<evidence type="ECO:0000313" key="6">
    <source>
        <dbReference type="Proteomes" id="UP000321058"/>
    </source>
</evidence>
<keyword evidence="2" id="KW-0902">Two-component regulatory system</keyword>
<gene>
    <name evidence="5" type="ORF">RSO01_85710</name>
</gene>
<dbReference type="InterPro" id="IPR001789">
    <property type="entry name" value="Sig_transdc_resp-reg_receiver"/>
</dbReference>
<sequence>MRGTPDVPDVVLVDDDDLYREVLSGDLIDRGFSVLCFADGPSLLEALRDGLEAKIALLDWDMPEMSGFELLGAMIEEGITLPVIFLTGHSLSERDLHALDHGTVDFVDKVHGTDALAHRVQVIIDG</sequence>
<dbReference type="EMBL" id="BKAJ01000220">
    <property type="protein sequence ID" value="GEP61405.1"/>
    <property type="molecule type" value="Genomic_DNA"/>
</dbReference>
<comment type="caution">
    <text evidence="5">The sequence shown here is derived from an EMBL/GenBank/DDBJ whole genome shotgun (WGS) entry which is preliminary data.</text>
</comment>
<evidence type="ECO:0000256" key="3">
    <source>
        <dbReference type="PROSITE-ProRule" id="PRU00169"/>
    </source>
</evidence>
<dbReference type="CDD" id="cd00156">
    <property type="entry name" value="REC"/>
    <property type="match status" value="1"/>
</dbReference>
<reference evidence="5 6" key="1">
    <citation type="submission" date="2019-07" db="EMBL/GenBank/DDBJ databases">
        <title>Whole genome shotgun sequence of Reyranella soli NBRC 108950.</title>
        <authorList>
            <person name="Hosoyama A."/>
            <person name="Uohara A."/>
            <person name="Ohji S."/>
            <person name="Ichikawa N."/>
        </authorList>
    </citation>
    <scope>NUCLEOTIDE SEQUENCE [LARGE SCALE GENOMIC DNA]</scope>
    <source>
        <strain evidence="5 6">NBRC 108950</strain>
    </source>
</reference>
<dbReference type="InterPro" id="IPR011006">
    <property type="entry name" value="CheY-like_superfamily"/>
</dbReference>
<accession>A0A512NR39</accession>
<dbReference type="PROSITE" id="PS50110">
    <property type="entry name" value="RESPONSE_REGULATORY"/>
    <property type="match status" value="1"/>
</dbReference>